<dbReference type="Proteomes" id="UP001424741">
    <property type="component" value="Unassembled WGS sequence"/>
</dbReference>
<comment type="caution">
    <text evidence="3">The sequence shown here is derived from an EMBL/GenBank/DDBJ whole genome shotgun (WGS) entry which is preliminary data.</text>
</comment>
<sequence length="169" mass="19817">MSENAIWKGRPSQWVNFMVFAICGLVVVGAVICAVWLWSWLWLLILPAVSWASWKYLEVRFRVYELTSERLRIYEGVLNQTIDELELYRVKDMTIERPFWLRIVGLGTLVLITSDRSHPELHIAAINDAMGLRDQMRTLVEGLRDRKRVREMDFSSDGEGGEFEEFDFE</sequence>
<dbReference type="EMBL" id="BAABRL010000001">
    <property type="protein sequence ID" value="GAA5494195.1"/>
    <property type="molecule type" value="Genomic_DNA"/>
</dbReference>
<feature type="domain" description="YdbS-like PH" evidence="2">
    <location>
        <begin position="60"/>
        <end position="135"/>
    </location>
</feature>
<feature type="transmembrane region" description="Helical" evidence="1">
    <location>
        <begin position="17"/>
        <end position="45"/>
    </location>
</feature>
<evidence type="ECO:0000313" key="4">
    <source>
        <dbReference type="Proteomes" id="UP001424741"/>
    </source>
</evidence>
<keyword evidence="1" id="KW-1133">Transmembrane helix</keyword>
<organism evidence="3 4">
    <name type="scientific">Rubritalea halochordaticola</name>
    <dbReference type="NCBI Taxonomy" id="714537"/>
    <lineage>
        <taxon>Bacteria</taxon>
        <taxon>Pseudomonadati</taxon>
        <taxon>Verrucomicrobiota</taxon>
        <taxon>Verrucomicrobiia</taxon>
        <taxon>Verrucomicrobiales</taxon>
        <taxon>Rubritaleaceae</taxon>
        <taxon>Rubritalea</taxon>
    </lineage>
</organism>
<evidence type="ECO:0000256" key="1">
    <source>
        <dbReference type="SAM" id="Phobius"/>
    </source>
</evidence>
<evidence type="ECO:0000313" key="3">
    <source>
        <dbReference type="EMBL" id="GAA5494195.1"/>
    </source>
</evidence>
<protein>
    <recommendedName>
        <fullName evidence="2">YdbS-like PH domain-containing protein</fullName>
    </recommendedName>
</protein>
<accession>A0ABP9UWV7</accession>
<name>A0ABP9UWV7_9BACT</name>
<keyword evidence="4" id="KW-1185">Reference proteome</keyword>
<keyword evidence="1" id="KW-0812">Transmembrane</keyword>
<dbReference type="InterPro" id="IPR005182">
    <property type="entry name" value="YdbS-like_PH"/>
</dbReference>
<keyword evidence="1" id="KW-0472">Membrane</keyword>
<evidence type="ECO:0000259" key="2">
    <source>
        <dbReference type="Pfam" id="PF03703"/>
    </source>
</evidence>
<dbReference type="Pfam" id="PF03703">
    <property type="entry name" value="bPH_2"/>
    <property type="match status" value="1"/>
</dbReference>
<proteinExistence type="predicted"/>
<reference evidence="3 4" key="1">
    <citation type="submission" date="2024-02" db="EMBL/GenBank/DDBJ databases">
        <title>Rubritalea halochordaticola NBRC 107102.</title>
        <authorList>
            <person name="Ichikawa N."/>
            <person name="Katano-Makiyama Y."/>
            <person name="Hidaka K."/>
        </authorList>
    </citation>
    <scope>NUCLEOTIDE SEQUENCE [LARGE SCALE GENOMIC DNA]</scope>
    <source>
        <strain evidence="3 4">NBRC 107102</strain>
    </source>
</reference>
<gene>
    <name evidence="3" type="ORF">Rhal01_00353</name>
</gene>